<evidence type="ECO:0000256" key="10">
    <source>
        <dbReference type="ARBA" id="ARBA00049359"/>
    </source>
</evidence>
<keyword evidence="14" id="KW-1185">Reference proteome</keyword>
<evidence type="ECO:0000256" key="6">
    <source>
        <dbReference type="ARBA" id="ARBA00022666"/>
    </source>
</evidence>
<evidence type="ECO:0000256" key="3">
    <source>
        <dbReference type="ARBA" id="ARBA00012293"/>
    </source>
</evidence>
<accession>A0A7Y3RL27</accession>
<keyword evidence="6" id="KW-0266">Ethylene biosynthesis</keyword>
<comment type="similarity">
    <text evidence="11">Belongs to the iron/ascorbate-dependent oxidoreductase family.</text>
</comment>
<keyword evidence="11" id="KW-0560">Oxidoreductase</keyword>
<dbReference type="Pfam" id="PF14226">
    <property type="entry name" value="DIOX_N"/>
    <property type="match status" value="1"/>
</dbReference>
<evidence type="ECO:0000256" key="4">
    <source>
        <dbReference type="ARBA" id="ARBA00012531"/>
    </source>
</evidence>
<dbReference type="InterPro" id="IPR044861">
    <property type="entry name" value="IPNS-like_FE2OG_OXY"/>
</dbReference>
<feature type="domain" description="Fe2OG dioxygenase" evidence="12">
    <location>
        <begin position="150"/>
        <end position="255"/>
    </location>
</feature>
<sequence length="292" mass="32272">MTSAVPQLSLAEGIDADLLYSALKETGFVVVTDHGIDLSRLHDAYQVVERFFALPVKEKQRFVVGKDGQRGYTAFGRENAKGNPVPDLKEFWHVGREWIAPNVWPEKPEGFEREVAWLYDELDRVGLDLLRALTKPLEVPAYTFDEMAEGGNSVLRLLHYPPVAEDADPGAIRAAAHEDINLITLLVSASTAGLQLLDRDGEWREVDAPANAIIADAGDMLARITNGVIPATTHRVVNPEGPNISRYSMPFFLHPKPEAVLSVFDQFRDGSEAEDITGADFLAERLREIGLS</sequence>
<dbReference type="PROSITE" id="PS51471">
    <property type="entry name" value="FE2OG_OXY"/>
    <property type="match status" value="1"/>
</dbReference>
<comment type="cofactor">
    <cofactor evidence="1">
        <name>Fe(2+)</name>
        <dbReference type="ChEBI" id="CHEBI:29033"/>
    </cofactor>
</comment>
<reference evidence="13 14" key="1">
    <citation type="submission" date="2020-05" db="EMBL/GenBank/DDBJ databases">
        <title>Parvularcula mediterraneae sp. nov., isolated from polypropylene straw from shallow seawater of the seashore of Laganas in Zakynthos island, Greece.</title>
        <authorList>
            <person name="Szabo I."/>
            <person name="Al-Omari J."/>
            <person name="Rado J."/>
            <person name="Szerdahelyi G.S."/>
        </authorList>
    </citation>
    <scope>NUCLEOTIDE SEQUENCE [LARGE SCALE GENOMIC DNA]</scope>
    <source>
        <strain evidence="13 14">ZS-1/3</strain>
    </source>
</reference>
<evidence type="ECO:0000256" key="1">
    <source>
        <dbReference type="ARBA" id="ARBA00001954"/>
    </source>
</evidence>
<dbReference type="GO" id="GO:0046872">
    <property type="term" value="F:metal ion binding"/>
    <property type="evidence" value="ECO:0007669"/>
    <property type="project" value="UniProtKB-KW"/>
</dbReference>
<gene>
    <name evidence="13" type="ORF">HK107_03175</name>
</gene>
<dbReference type="RefSeq" id="WP_173196732.1">
    <property type="nucleotide sequence ID" value="NZ_JABFCX010000002.1"/>
</dbReference>
<evidence type="ECO:0000313" key="13">
    <source>
        <dbReference type="EMBL" id="NNU15327.1"/>
    </source>
</evidence>
<comment type="pathway">
    <text evidence="2">Alkene biosynthesis; ethylene biosynthesis via 2-oxoglutarate.</text>
</comment>
<dbReference type="EC" id="1.13.12.19" evidence="4"/>
<name>A0A7Y3RL27_9PROT</name>
<dbReference type="EMBL" id="JABFCX010000002">
    <property type="protein sequence ID" value="NNU15327.1"/>
    <property type="molecule type" value="Genomic_DNA"/>
</dbReference>
<evidence type="ECO:0000256" key="9">
    <source>
        <dbReference type="ARBA" id="ARBA00047725"/>
    </source>
</evidence>
<dbReference type="Gene3D" id="2.60.120.330">
    <property type="entry name" value="B-lactam Antibiotic, Isopenicillin N Synthase, Chain"/>
    <property type="match status" value="1"/>
</dbReference>
<keyword evidence="11" id="KW-0479">Metal-binding</keyword>
<dbReference type="InterPro" id="IPR005123">
    <property type="entry name" value="Oxoglu/Fe-dep_dioxygenase_dom"/>
</dbReference>
<evidence type="ECO:0000256" key="8">
    <source>
        <dbReference type="ARBA" id="ARBA00031282"/>
    </source>
</evidence>
<dbReference type="SUPFAM" id="SSF51197">
    <property type="entry name" value="Clavaminate synthase-like"/>
    <property type="match status" value="1"/>
</dbReference>
<dbReference type="PANTHER" id="PTHR47990">
    <property type="entry name" value="2-OXOGLUTARATE (2OG) AND FE(II)-DEPENDENT OXYGENASE SUPERFAMILY PROTEIN-RELATED"/>
    <property type="match status" value="1"/>
</dbReference>
<dbReference type="InterPro" id="IPR026992">
    <property type="entry name" value="DIOX_N"/>
</dbReference>
<dbReference type="GO" id="GO:0009693">
    <property type="term" value="P:ethylene biosynthetic process"/>
    <property type="evidence" value="ECO:0007669"/>
    <property type="project" value="UniProtKB-KW"/>
</dbReference>
<dbReference type="AlphaFoldDB" id="A0A7Y3RL27"/>
<protein>
    <recommendedName>
        <fullName evidence="5">2-oxoglutarate-dependent ethylene/succinate-forming enzyme</fullName>
        <ecNumber evidence="4">1.13.12.19</ecNumber>
        <ecNumber evidence="3">1.14.20.7</ecNumber>
    </recommendedName>
    <alternativeName>
        <fullName evidence="7">2-oxoglutarate dioxygenase (ethylene-forming)</fullName>
    </alternativeName>
    <alternativeName>
        <fullName evidence="8">2-oxoglutarate/L-arginine monooxygenase/decarboxylase (succinate-forming)</fullName>
    </alternativeName>
</protein>
<dbReference type="InterPro" id="IPR050231">
    <property type="entry name" value="Iron_ascorbate_oxido_reductase"/>
</dbReference>
<evidence type="ECO:0000256" key="5">
    <source>
        <dbReference type="ARBA" id="ARBA00019045"/>
    </source>
</evidence>
<proteinExistence type="inferred from homology"/>
<dbReference type="GO" id="GO:0102276">
    <property type="term" value="F:2-oxoglutarate oxygenase/decarboxylase (ethylene-forming) activity"/>
    <property type="evidence" value="ECO:0007669"/>
    <property type="project" value="UniProtKB-EC"/>
</dbReference>
<dbReference type="Proteomes" id="UP000536835">
    <property type="component" value="Unassembled WGS sequence"/>
</dbReference>
<dbReference type="InterPro" id="IPR027443">
    <property type="entry name" value="IPNS-like_sf"/>
</dbReference>
<comment type="catalytic activity">
    <reaction evidence="10">
        <text>L-arginine + 2-oxoglutarate + O2 = guanidine + L-glutamate 5-semialdehyde + succinate + CO2</text>
        <dbReference type="Rhea" id="RHEA:31535"/>
        <dbReference type="ChEBI" id="CHEBI:15379"/>
        <dbReference type="ChEBI" id="CHEBI:16526"/>
        <dbReference type="ChEBI" id="CHEBI:16810"/>
        <dbReference type="ChEBI" id="CHEBI:30031"/>
        <dbReference type="ChEBI" id="CHEBI:30087"/>
        <dbReference type="ChEBI" id="CHEBI:32682"/>
        <dbReference type="ChEBI" id="CHEBI:58066"/>
        <dbReference type="EC" id="1.14.20.7"/>
    </reaction>
</comment>
<comment type="catalytic activity">
    <reaction evidence="9">
        <text>2-oxoglutarate + O2 + 2 H(+) = ethene + 3 CO2 + H2O</text>
        <dbReference type="Rhea" id="RHEA:31523"/>
        <dbReference type="ChEBI" id="CHEBI:15377"/>
        <dbReference type="ChEBI" id="CHEBI:15378"/>
        <dbReference type="ChEBI" id="CHEBI:15379"/>
        <dbReference type="ChEBI" id="CHEBI:16526"/>
        <dbReference type="ChEBI" id="CHEBI:16810"/>
        <dbReference type="ChEBI" id="CHEBI:18153"/>
        <dbReference type="EC" id="1.13.12.19"/>
    </reaction>
</comment>
<evidence type="ECO:0000256" key="7">
    <source>
        <dbReference type="ARBA" id="ARBA00031011"/>
    </source>
</evidence>
<dbReference type="Pfam" id="PF03171">
    <property type="entry name" value="2OG-FeII_Oxy"/>
    <property type="match status" value="1"/>
</dbReference>
<evidence type="ECO:0000256" key="2">
    <source>
        <dbReference type="ARBA" id="ARBA00004767"/>
    </source>
</evidence>
<dbReference type="EC" id="1.14.20.7" evidence="3"/>
<organism evidence="13 14">
    <name type="scientific">Parvularcula mediterranea</name>
    <dbReference type="NCBI Taxonomy" id="2732508"/>
    <lineage>
        <taxon>Bacteria</taxon>
        <taxon>Pseudomonadati</taxon>
        <taxon>Pseudomonadota</taxon>
        <taxon>Alphaproteobacteria</taxon>
        <taxon>Parvularculales</taxon>
        <taxon>Parvularculaceae</taxon>
        <taxon>Parvularcula</taxon>
    </lineage>
</organism>
<keyword evidence="11" id="KW-0408">Iron</keyword>
<evidence type="ECO:0000313" key="14">
    <source>
        <dbReference type="Proteomes" id="UP000536835"/>
    </source>
</evidence>
<evidence type="ECO:0000256" key="11">
    <source>
        <dbReference type="RuleBase" id="RU003682"/>
    </source>
</evidence>
<evidence type="ECO:0000259" key="12">
    <source>
        <dbReference type="PROSITE" id="PS51471"/>
    </source>
</evidence>
<comment type="caution">
    <text evidence="13">The sequence shown here is derived from an EMBL/GenBank/DDBJ whole genome shotgun (WGS) entry which is preliminary data.</text>
</comment>